<protein>
    <submittedName>
        <fullName evidence="1">Uncharacterized protein At2g23040</fullName>
    </submittedName>
</protein>
<dbReference type="HOGENOM" id="CLU_2430092_0_0_1"/>
<organism evidence="1">
    <name type="scientific">Arabidopsis thaliana</name>
    <name type="common">Mouse-ear cress</name>
    <dbReference type="NCBI Taxonomy" id="3702"/>
    <lineage>
        <taxon>Eukaryota</taxon>
        <taxon>Viridiplantae</taxon>
        <taxon>Streptophyta</taxon>
        <taxon>Embryophyta</taxon>
        <taxon>Tracheophyta</taxon>
        <taxon>Spermatophyta</taxon>
        <taxon>Magnoliopsida</taxon>
        <taxon>eudicotyledons</taxon>
        <taxon>Gunneridae</taxon>
        <taxon>Pentapetalae</taxon>
        <taxon>rosids</taxon>
        <taxon>malvids</taxon>
        <taxon>Brassicales</taxon>
        <taxon>Brassicaceae</taxon>
        <taxon>Camelineae</taxon>
        <taxon>Arabidopsis</taxon>
    </lineage>
</organism>
<reference evidence="1" key="2">
    <citation type="submission" date="2000-03" db="EMBL/GenBank/DDBJ databases">
        <authorList>
            <person name="Rounsley S.D."/>
            <person name="Lin X."/>
            <person name="Ketchum K.A."/>
            <person name="Crosby M.L."/>
            <person name="Brandon R.C."/>
            <person name="Sykes S.M."/>
            <person name="Kaul S."/>
            <person name="Mason T.M."/>
            <person name="Kerlavage A.R."/>
            <person name="Adams M.D."/>
            <person name="Somerville C.R."/>
            <person name="Venter J.C."/>
        </authorList>
    </citation>
    <scope>NUCLEOTIDE SEQUENCE</scope>
</reference>
<accession>O64813</accession>
<sequence length="91" mass="10604">MTQELQTLEVEEEMMMRKFYELMSRQRLNKKMIMLVLIEIDVGSFEENGEDSKCVTWTERHKPLKGNNAAGVLPLQRLVRDGLLAYGPEVF</sequence>
<reference evidence="1" key="3">
    <citation type="submission" date="2002-02" db="EMBL/GenBank/DDBJ databases">
        <authorList>
            <person name="Town C.D."/>
            <person name="Kaul S."/>
        </authorList>
    </citation>
    <scope>NUCLEOTIDE SEQUENCE</scope>
</reference>
<name>O64813_ARATH</name>
<dbReference type="PIR" id="G84619">
    <property type="entry name" value="G84619"/>
</dbReference>
<proteinExistence type="predicted"/>
<dbReference type="EMBL" id="AC004401">
    <property type="protein sequence ID" value="AAC17820.1"/>
    <property type="molecule type" value="Genomic_DNA"/>
</dbReference>
<dbReference type="AlphaFoldDB" id="O64813"/>
<dbReference type="PANTHER" id="PTHR37718">
    <property type="entry name" value="BNAC03G61340D PROTEIN"/>
    <property type="match status" value="1"/>
</dbReference>
<dbReference type="PANTHER" id="PTHR37718:SF2">
    <property type="entry name" value="OS03G0205150 PROTEIN"/>
    <property type="match status" value="1"/>
</dbReference>
<evidence type="ECO:0000313" key="1">
    <source>
        <dbReference type="EMBL" id="AAC17820.1"/>
    </source>
</evidence>
<reference key="1">
    <citation type="journal article" date="1999" name="Nature">
        <title>Sequence and analysis of chromosome 2 of the plant Arabidopsis thaliana.</title>
        <authorList>
            <person name="Lin X."/>
            <person name="Kaul S."/>
            <person name="Rounsley S."/>
            <person name="Shea T.P."/>
            <person name="Benito M.I."/>
            <person name="Town C.D."/>
            <person name="Fujii C.Y."/>
            <person name="Mason T."/>
            <person name="Bowman C.L."/>
            <person name="Barnstead M."/>
            <person name="Feldblyum T.V."/>
            <person name="Buell C.R."/>
            <person name="Ketchum K.A."/>
            <person name="Lee J."/>
            <person name="Ronning C.M."/>
            <person name="Koo H.L."/>
            <person name="Moffat K.S."/>
            <person name="Cronin L.A."/>
            <person name="Shen M."/>
            <person name="Pai G."/>
            <person name="Van Aken S."/>
            <person name="Umayam L."/>
            <person name="Tallon L.J."/>
            <person name="Gill J.E."/>
            <person name="Adams M.D."/>
            <person name="Carrera A.J."/>
            <person name="Creasy T.H."/>
            <person name="Goodman H.M."/>
            <person name="Somerville C.R."/>
            <person name="Copenhaver G.P."/>
            <person name="Preuss D."/>
            <person name="Nierman W.C."/>
            <person name="White O."/>
            <person name="Eisen J.A."/>
            <person name="Salzberg S.L."/>
            <person name="Fraser C.M."/>
            <person name="Venter J.C."/>
        </authorList>
    </citation>
    <scope>NUCLEOTIDE SEQUENCE [LARGE SCALE GENOMIC DNA]</scope>
    <source>
        <strain>cv. Columbia</strain>
    </source>
</reference>